<gene>
    <name evidence="5" type="primary">rplE</name>
    <name evidence="9" type="ORF">A3I42_01245</name>
</gene>
<proteinExistence type="inferred from homology"/>
<evidence type="ECO:0000313" key="9">
    <source>
        <dbReference type="EMBL" id="OGL88364.1"/>
    </source>
</evidence>
<feature type="domain" description="Large ribosomal subunit protein uL5 N-terminal" evidence="7">
    <location>
        <begin position="23"/>
        <end position="79"/>
    </location>
</feature>
<keyword evidence="5" id="KW-0820">tRNA-binding</keyword>
<evidence type="ECO:0000256" key="5">
    <source>
        <dbReference type="HAMAP-Rule" id="MF_01333"/>
    </source>
</evidence>
<dbReference type="AlphaFoldDB" id="A0A1F7VED4"/>
<evidence type="ECO:0000256" key="1">
    <source>
        <dbReference type="ARBA" id="ARBA00008553"/>
    </source>
</evidence>
<dbReference type="InterPro" id="IPR031309">
    <property type="entry name" value="Ribosomal_uL5_C"/>
</dbReference>
<dbReference type="NCBIfam" id="NF000585">
    <property type="entry name" value="PRK00010.1"/>
    <property type="match status" value="1"/>
</dbReference>
<dbReference type="Pfam" id="PF00673">
    <property type="entry name" value="Ribosomal_L5_C"/>
    <property type="match status" value="1"/>
</dbReference>
<dbReference type="GO" id="GO:0019843">
    <property type="term" value="F:rRNA binding"/>
    <property type="evidence" value="ECO:0007669"/>
    <property type="project" value="UniProtKB-UniRule"/>
</dbReference>
<comment type="similarity">
    <text evidence="1 5 6">Belongs to the universal ribosomal protein uL5 family.</text>
</comment>
<reference evidence="9 10" key="1">
    <citation type="journal article" date="2016" name="Nat. Commun.">
        <title>Thousands of microbial genomes shed light on interconnected biogeochemical processes in an aquifer system.</title>
        <authorList>
            <person name="Anantharaman K."/>
            <person name="Brown C.T."/>
            <person name="Hug L.A."/>
            <person name="Sharon I."/>
            <person name="Castelle C.J."/>
            <person name="Probst A.J."/>
            <person name="Thomas B.C."/>
            <person name="Singh A."/>
            <person name="Wilkins M.J."/>
            <person name="Karaoz U."/>
            <person name="Brodie E.L."/>
            <person name="Williams K.H."/>
            <person name="Hubbard S.S."/>
            <person name="Banfield J.F."/>
        </authorList>
    </citation>
    <scope>NUCLEOTIDE SEQUENCE [LARGE SCALE GENOMIC DNA]</scope>
</reference>
<evidence type="ECO:0000256" key="4">
    <source>
        <dbReference type="ARBA" id="ARBA00035245"/>
    </source>
</evidence>
<sequence length="180" mass="20514">MTFQEHYQQKVLPEMMKQFGYLNPMAVPRIMKVSLNVGIGRDKSDEKHVNTVADTLTRITGQKPVWTKAKKSIAAFKIREGQTVGAKVTLRGKRMEDFLYKLISVALPRIHDFRGLPASAVDQSGNLTIGFREHLAFPEIRPDEVERIHGLEVSIHCTARTRDEGFAFFKLLGFPFQQEK</sequence>
<dbReference type="PROSITE" id="PS00358">
    <property type="entry name" value="RIBOSOMAL_L5"/>
    <property type="match status" value="1"/>
</dbReference>
<keyword evidence="2 5" id="KW-0689">Ribosomal protein</keyword>
<evidence type="ECO:0000256" key="3">
    <source>
        <dbReference type="ARBA" id="ARBA00023274"/>
    </source>
</evidence>
<feature type="domain" description="Large ribosomal subunit protein uL5 C-terminal" evidence="8">
    <location>
        <begin position="84"/>
        <end position="176"/>
    </location>
</feature>
<evidence type="ECO:0000313" key="10">
    <source>
        <dbReference type="Proteomes" id="UP000178264"/>
    </source>
</evidence>
<comment type="function">
    <text evidence="5">This is 1 of the proteins that bind and probably mediate the attachment of the 5S RNA into the large ribosomal subunit, where it forms part of the central protuberance. In the 70S ribosome it contacts protein S13 of the 30S subunit (bridge B1b), connecting the 2 subunits; this bridge is implicated in subunit movement. Contacts the P site tRNA; the 5S rRNA and some of its associated proteins might help stabilize positioning of ribosome-bound tRNAs.</text>
</comment>
<dbReference type="GO" id="GO:0003735">
    <property type="term" value="F:structural constituent of ribosome"/>
    <property type="evidence" value="ECO:0007669"/>
    <property type="project" value="InterPro"/>
</dbReference>
<dbReference type="PANTHER" id="PTHR11994">
    <property type="entry name" value="60S RIBOSOMAL PROTEIN L11-RELATED"/>
    <property type="match status" value="1"/>
</dbReference>
<dbReference type="GO" id="GO:0000049">
    <property type="term" value="F:tRNA binding"/>
    <property type="evidence" value="ECO:0007669"/>
    <property type="project" value="UniProtKB-UniRule"/>
</dbReference>
<evidence type="ECO:0000256" key="2">
    <source>
        <dbReference type="ARBA" id="ARBA00022980"/>
    </source>
</evidence>
<dbReference type="HAMAP" id="MF_01333_B">
    <property type="entry name" value="Ribosomal_uL5_B"/>
    <property type="match status" value="1"/>
</dbReference>
<keyword evidence="3 5" id="KW-0687">Ribonucleoprotein</keyword>
<dbReference type="Proteomes" id="UP000178264">
    <property type="component" value="Unassembled WGS sequence"/>
</dbReference>
<keyword evidence="5" id="KW-0694">RNA-binding</keyword>
<protein>
    <recommendedName>
        <fullName evidence="4 5">Large ribosomal subunit protein uL5</fullName>
    </recommendedName>
</protein>
<evidence type="ECO:0000259" key="8">
    <source>
        <dbReference type="Pfam" id="PF00673"/>
    </source>
</evidence>
<dbReference type="SUPFAM" id="SSF55282">
    <property type="entry name" value="RL5-like"/>
    <property type="match status" value="1"/>
</dbReference>
<dbReference type="InterPro" id="IPR022803">
    <property type="entry name" value="Ribosomal_uL5_dom_sf"/>
</dbReference>
<comment type="caution">
    <text evidence="9">The sequence shown here is derived from an EMBL/GenBank/DDBJ whole genome shotgun (WGS) entry which is preliminary data.</text>
</comment>
<dbReference type="InterPro" id="IPR020929">
    <property type="entry name" value="Ribosomal_uL5_CS"/>
</dbReference>
<dbReference type="Gene3D" id="3.30.1440.10">
    <property type="match status" value="1"/>
</dbReference>
<dbReference type="EMBL" id="MGER01000035">
    <property type="protein sequence ID" value="OGL88364.1"/>
    <property type="molecule type" value="Genomic_DNA"/>
</dbReference>
<dbReference type="InterPro" id="IPR020930">
    <property type="entry name" value="Ribosomal_uL5_bac-type"/>
</dbReference>
<dbReference type="GO" id="GO:0005840">
    <property type="term" value="C:ribosome"/>
    <property type="evidence" value="ECO:0007669"/>
    <property type="project" value="UniProtKB-KW"/>
</dbReference>
<organism evidence="9 10">
    <name type="scientific">Candidatus Uhrbacteria bacterium RIFCSPLOWO2_02_FULL_49_11</name>
    <dbReference type="NCBI Taxonomy" id="1802409"/>
    <lineage>
        <taxon>Bacteria</taxon>
        <taxon>Candidatus Uhriibacteriota</taxon>
    </lineage>
</organism>
<dbReference type="InterPro" id="IPR031310">
    <property type="entry name" value="Ribosomal_uL5_N"/>
</dbReference>
<dbReference type="Pfam" id="PF00281">
    <property type="entry name" value="Ribosomal_L5"/>
    <property type="match status" value="1"/>
</dbReference>
<name>A0A1F7VED4_9BACT</name>
<evidence type="ECO:0000259" key="7">
    <source>
        <dbReference type="Pfam" id="PF00281"/>
    </source>
</evidence>
<keyword evidence="5" id="KW-0699">rRNA-binding</keyword>
<dbReference type="GO" id="GO:0006412">
    <property type="term" value="P:translation"/>
    <property type="evidence" value="ECO:0007669"/>
    <property type="project" value="UniProtKB-UniRule"/>
</dbReference>
<dbReference type="FunFam" id="3.30.1440.10:FF:000001">
    <property type="entry name" value="50S ribosomal protein L5"/>
    <property type="match status" value="1"/>
</dbReference>
<comment type="subunit">
    <text evidence="5">Part of the 50S ribosomal subunit; part of the 5S rRNA/L5/L18/L25 subcomplex. Contacts the 5S rRNA and the P site tRNA. Forms a bridge to the 30S subunit in the 70S ribosome.</text>
</comment>
<dbReference type="PIRSF" id="PIRSF002161">
    <property type="entry name" value="Ribosomal_L5"/>
    <property type="match status" value="1"/>
</dbReference>
<dbReference type="InterPro" id="IPR002132">
    <property type="entry name" value="Ribosomal_uL5"/>
</dbReference>
<dbReference type="GO" id="GO:1990904">
    <property type="term" value="C:ribonucleoprotein complex"/>
    <property type="evidence" value="ECO:0007669"/>
    <property type="project" value="UniProtKB-KW"/>
</dbReference>
<accession>A0A1F7VED4</accession>
<evidence type="ECO:0000256" key="6">
    <source>
        <dbReference type="RuleBase" id="RU003930"/>
    </source>
</evidence>